<dbReference type="Gene3D" id="1.10.10.10">
    <property type="entry name" value="Winged helix-like DNA-binding domain superfamily/Winged helix DNA-binding domain"/>
    <property type="match status" value="1"/>
</dbReference>
<evidence type="ECO:0000313" key="8">
    <source>
        <dbReference type="Proteomes" id="UP000664303"/>
    </source>
</evidence>
<proteinExistence type="inferred from homology"/>
<dbReference type="PANTHER" id="PTHR30346">
    <property type="entry name" value="TRANSCRIPTIONAL DUAL REGULATOR HCAR-RELATED"/>
    <property type="match status" value="1"/>
</dbReference>
<keyword evidence="4" id="KW-0010">Activator</keyword>
<gene>
    <name evidence="7" type="ORF">JYP50_20320</name>
</gene>
<dbReference type="GO" id="GO:0032993">
    <property type="term" value="C:protein-DNA complex"/>
    <property type="evidence" value="ECO:0007669"/>
    <property type="project" value="TreeGrafter"/>
</dbReference>
<comment type="caution">
    <text evidence="7">The sequence shown here is derived from an EMBL/GenBank/DDBJ whole genome shotgun (WGS) entry which is preliminary data.</text>
</comment>
<dbReference type="AlphaFoldDB" id="A0A939DIY4"/>
<dbReference type="Gene3D" id="3.40.190.10">
    <property type="entry name" value="Periplasmic binding protein-like II"/>
    <property type="match status" value="2"/>
</dbReference>
<dbReference type="GO" id="GO:0003677">
    <property type="term" value="F:DNA binding"/>
    <property type="evidence" value="ECO:0007669"/>
    <property type="project" value="UniProtKB-KW"/>
</dbReference>
<dbReference type="InterPro" id="IPR036390">
    <property type="entry name" value="WH_DNA-bd_sf"/>
</dbReference>
<evidence type="ECO:0000256" key="1">
    <source>
        <dbReference type="ARBA" id="ARBA00009437"/>
    </source>
</evidence>
<dbReference type="SUPFAM" id="SSF46785">
    <property type="entry name" value="Winged helix' DNA-binding domain"/>
    <property type="match status" value="1"/>
</dbReference>
<evidence type="ECO:0000256" key="3">
    <source>
        <dbReference type="ARBA" id="ARBA00023125"/>
    </source>
</evidence>
<evidence type="ECO:0000313" key="7">
    <source>
        <dbReference type="EMBL" id="MBN7798954.1"/>
    </source>
</evidence>
<feature type="domain" description="HTH lysR-type" evidence="6">
    <location>
        <begin position="7"/>
        <end position="64"/>
    </location>
</feature>
<dbReference type="PROSITE" id="PS50931">
    <property type="entry name" value="HTH_LYSR"/>
    <property type="match status" value="1"/>
</dbReference>
<dbReference type="InterPro" id="IPR000847">
    <property type="entry name" value="LysR_HTH_N"/>
</dbReference>
<dbReference type="SUPFAM" id="SSF53850">
    <property type="entry name" value="Periplasmic binding protein-like II"/>
    <property type="match status" value="1"/>
</dbReference>
<evidence type="ECO:0000256" key="4">
    <source>
        <dbReference type="ARBA" id="ARBA00023159"/>
    </source>
</evidence>
<dbReference type="CDD" id="cd08411">
    <property type="entry name" value="PBP2_OxyR"/>
    <property type="match status" value="1"/>
</dbReference>
<name>A0A939DIY4_9GAMM</name>
<accession>A0A939DIY4</accession>
<dbReference type="PRINTS" id="PR00039">
    <property type="entry name" value="HTHLYSR"/>
</dbReference>
<keyword evidence="5" id="KW-0804">Transcription</keyword>
<dbReference type="GO" id="GO:0003700">
    <property type="term" value="F:DNA-binding transcription factor activity"/>
    <property type="evidence" value="ECO:0007669"/>
    <property type="project" value="InterPro"/>
</dbReference>
<keyword evidence="8" id="KW-1185">Reference proteome</keyword>
<organism evidence="7 8">
    <name type="scientific">Parahaliea mediterranea</name>
    <dbReference type="NCBI Taxonomy" id="651086"/>
    <lineage>
        <taxon>Bacteria</taxon>
        <taxon>Pseudomonadati</taxon>
        <taxon>Pseudomonadota</taxon>
        <taxon>Gammaproteobacteria</taxon>
        <taxon>Cellvibrionales</taxon>
        <taxon>Halieaceae</taxon>
        <taxon>Parahaliea</taxon>
    </lineage>
</organism>
<protein>
    <submittedName>
        <fullName evidence="7">LysR family transcriptional regulator</fullName>
    </submittedName>
</protein>
<dbReference type="FunFam" id="1.10.10.10:FF:000001">
    <property type="entry name" value="LysR family transcriptional regulator"/>
    <property type="match status" value="1"/>
</dbReference>
<keyword evidence="3" id="KW-0238">DNA-binding</keyword>
<dbReference type="InterPro" id="IPR005119">
    <property type="entry name" value="LysR_subst-bd"/>
</dbReference>
<comment type="similarity">
    <text evidence="1">Belongs to the LysR transcriptional regulatory family.</text>
</comment>
<dbReference type="Pfam" id="PF00126">
    <property type="entry name" value="HTH_1"/>
    <property type="match status" value="1"/>
</dbReference>
<dbReference type="PANTHER" id="PTHR30346:SF26">
    <property type="entry name" value="HYDROGEN PEROXIDE-INDUCIBLE GENES ACTIVATOR"/>
    <property type="match status" value="1"/>
</dbReference>
<keyword evidence="2" id="KW-0805">Transcription regulation</keyword>
<dbReference type="Pfam" id="PF03466">
    <property type="entry name" value="LysR_substrate"/>
    <property type="match status" value="1"/>
</dbReference>
<dbReference type="RefSeq" id="WP_206562404.1">
    <property type="nucleotide sequence ID" value="NZ_JAFKCZ010000021.1"/>
</dbReference>
<sequence length="321" mass="35733">MRDPNPPTIRQLQYFDAVARHLNYRSAAEELAISQPALTAQISALENGLKVALLERSRSGTHLTPEGRELLPHAREVIAAMRTLREHAAVASEGHQATYRLGVPPTLGPYLLPHVMPELHQRHSGLKLYVREQPHQILLQELRSGALDLAILPLPLDARGLVVQAMFTEPLRYVIPADHPLAGRSVVRPRQLRGEKVLTLEAQHHIHSLVKEACANLGAVIQRDYEGTSLDTLRQMVVMGLGTAFLPALYIHSEMHRPEALHVCDLQGMTLTREHGLAWRAGAPSRHFYRRLSSDIIDIVGLRLGKAISLAGKYKSRGARR</sequence>
<evidence type="ECO:0000259" key="6">
    <source>
        <dbReference type="PROSITE" id="PS50931"/>
    </source>
</evidence>
<evidence type="ECO:0000256" key="2">
    <source>
        <dbReference type="ARBA" id="ARBA00023015"/>
    </source>
</evidence>
<dbReference type="InterPro" id="IPR036388">
    <property type="entry name" value="WH-like_DNA-bd_sf"/>
</dbReference>
<reference evidence="7" key="1">
    <citation type="submission" date="2021-02" db="EMBL/GenBank/DDBJ databases">
        <title>PHA producing bacteria isolated from coastal sediment in Guangdong, Shenzhen.</title>
        <authorList>
            <person name="Zheng W."/>
            <person name="Yu S."/>
            <person name="Huang Y."/>
        </authorList>
    </citation>
    <scope>NUCLEOTIDE SEQUENCE</scope>
    <source>
        <strain evidence="7">TN14-10</strain>
    </source>
</reference>
<dbReference type="Proteomes" id="UP000664303">
    <property type="component" value="Unassembled WGS sequence"/>
</dbReference>
<dbReference type="EMBL" id="JAFKCZ010000021">
    <property type="protein sequence ID" value="MBN7798954.1"/>
    <property type="molecule type" value="Genomic_DNA"/>
</dbReference>
<evidence type="ECO:0000256" key="5">
    <source>
        <dbReference type="ARBA" id="ARBA00023163"/>
    </source>
</evidence>